<organism evidence="3">
    <name type="scientific">Picea sitchensis</name>
    <name type="common">Sitka spruce</name>
    <name type="synonym">Pinus sitchensis</name>
    <dbReference type="NCBI Taxonomy" id="3332"/>
    <lineage>
        <taxon>Eukaryota</taxon>
        <taxon>Viridiplantae</taxon>
        <taxon>Streptophyta</taxon>
        <taxon>Embryophyta</taxon>
        <taxon>Tracheophyta</taxon>
        <taxon>Spermatophyta</taxon>
        <taxon>Pinopsida</taxon>
        <taxon>Pinidae</taxon>
        <taxon>Conifers I</taxon>
        <taxon>Pinales</taxon>
        <taxon>Pinaceae</taxon>
        <taxon>Picea</taxon>
    </lineage>
</organism>
<reference evidence="3" key="1">
    <citation type="submission" date="2010-04" db="EMBL/GenBank/DDBJ databases">
        <authorList>
            <person name="Reid K.E."/>
            <person name="Liao N."/>
            <person name="Chan S."/>
            <person name="Docking R."/>
            <person name="Taylor G."/>
            <person name="Moore R."/>
            <person name="Mayo M."/>
            <person name="Munro S."/>
            <person name="King J."/>
            <person name="Yanchuk A."/>
            <person name="Holt R."/>
            <person name="Jones S."/>
            <person name="Marra M."/>
            <person name="Ritland C.E."/>
            <person name="Ritland K."/>
            <person name="Bohlmann J."/>
        </authorList>
    </citation>
    <scope>NUCLEOTIDE SEQUENCE</scope>
    <source>
        <tissue evidence="3">Bud</tissue>
    </source>
</reference>
<accession>D5AE00</accession>
<dbReference type="Pfam" id="PF02704">
    <property type="entry name" value="GASA"/>
    <property type="match status" value="1"/>
</dbReference>
<evidence type="ECO:0000313" key="3">
    <source>
        <dbReference type="EMBL" id="ADE77769.1"/>
    </source>
</evidence>
<proteinExistence type="evidence at transcript level"/>
<name>D5AE00_PICSI</name>
<comment type="similarity">
    <text evidence="1">Belongs to the GASA family.</text>
</comment>
<evidence type="ECO:0000256" key="2">
    <source>
        <dbReference type="SAM" id="SignalP"/>
    </source>
</evidence>
<dbReference type="EMBL" id="BT124524">
    <property type="protein sequence ID" value="ADE77769.1"/>
    <property type="molecule type" value="mRNA"/>
</dbReference>
<dbReference type="AlphaFoldDB" id="D5AE00"/>
<evidence type="ECO:0000256" key="1">
    <source>
        <dbReference type="ARBA" id="ARBA00010582"/>
    </source>
</evidence>
<sequence>MASVSSFFVLYLVMMVFVVPTYVKPAEIEASSAVGLPRNRMNRNLLQNLDCKVACGGRCKEASLHDRCLRACGTCCAKCNCVPPGTYGNKNLCPCYANMKTHGNKLKCP</sequence>
<feature type="signal peptide" evidence="2">
    <location>
        <begin position="1"/>
        <end position="25"/>
    </location>
</feature>
<keyword evidence="2" id="KW-0732">Signal</keyword>
<dbReference type="PANTHER" id="PTHR23201:SF45">
    <property type="entry name" value="SNAKIN-2-LIKE"/>
    <property type="match status" value="1"/>
</dbReference>
<dbReference type="PANTHER" id="PTHR23201">
    <property type="entry name" value="EXTENSIN, PROLINE-RICH PROTEIN"/>
    <property type="match status" value="1"/>
</dbReference>
<feature type="chain" id="PRO_5003068239" evidence="2">
    <location>
        <begin position="26"/>
        <end position="109"/>
    </location>
</feature>
<protein>
    <submittedName>
        <fullName evidence="3">Uncharacterized protein</fullName>
    </submittedName>
</protein>
<dbReference type="InterPro" id="IPR003854">
    <property type="entry name" value="GASA"/>
</dbReference>